<gene>
    <name evidence="10" type="ORF">X975_04443</name>
</gene>
<proteinExistence type="inferred from homology"/>
<dbReference type="PROSITE" id="PS00086">
    <property type="entry name" value="CYTOCHROME_P450"/>
    <property type="match status" value="1"/>
</dbReference>
<evidence type="ECO:0000313" key="11">
    <source>
        <dbReference type="Proteomes" id="UP000054359"/>
    </source>
</evidence>
<dbReference type="GO" id="GO:0016705">
    <property type="term" value="F:oxidoreductase activity, acting on paired donors, with incorporation or reduction of molecular oxygen"/>
    <property type="evidence" value="ECO:0007669"/>
    <property type="project" value="InterPro"/>
</dbReference>
<dbReference type="PANTHER" id="PTHR24279">
    <property type="entry name" value="CYTOCHROME P450"/>
    <property type="match status" value="1"/>
</dbReference>
<keyword evidence="3 8" id="KW-0349">Heme</keyword>
<dbReference type="InterPro" id="IPR036396">
    <property type="entry name" value="Cyt_P450_sf"/>
</dbReference>
<dbReference type="PRINTS" id="PR00385">
    <property type="entry name" value="P450"/>
</dbReference>
<evidence type="ECO:0000256" key="5">
    <source>
        <dbReference type="ARBA" id="ARBA00023002"/>
    </source>
</evidence>
<dbReference type="EMBL" id="KK113076">
    <property type="protein sequence ID" value="KFM59284.1"/>
    <property type="molecule type" value="Genomic_DNA"/>
</dbReference>
<dbReference type="Gene3D" id="1.10.630.10">
    <property type="entry name" value="Cytochrome P450"/>
    <property type="match status" value="1"/>
</dbReference>
<dbReference type="InterPro" id="IPR002401">
    <property type="entry name" value="Cyt_P450_E_grp-I"/>
</dbReference>
<dbReference type="OMA" id="HIMAGEN"/>
<reference evidence="10 11" key="1">
    <citation type="submission" date="2013-11" db="EMBL/GenBank/DDBJ databases">
        <title>Genome sequencing of Stegodyphus mimosarum.</title>
        <authorList>
            <person name="Bechsgaard J."/>
        </authorList>
    </citation>
    <scope>NUCLEOTIDE SEQUENCE [LARGE SCALE GENOMIC DNA]</scope>
</reference>
<protein>
    <submittedName>
        <fullName evidence="10">Putative cytochrome P450 12a4, mitochondrial</fullName>
    </submittedName>
</protein>
<accession>A0A087T2E5</accession>
<evidence type="ECO:0000256" key="9">
    <source>
        <dbReference type="RuleBase" id="RU000461"/>
    </source>
</evidence>
<dbReference type="GO" id="GO:0004497">
    <property type="term" value="F:monooxygenase activity"/>
    <property type="evidence" value="ECO:0007669"/>
    <property type="project" value="UniProtKB-KW"/>
</dbReference>
<evidence type="ECO:0000256" key="4">
    <source>
        <dbReference type="ARBA" id="ARBA00022723"/>
    </source>
</evidence>
<keyword evidence="5 9" id="KW-0560">Oxidoreductase</keyword>
<dbReference type="SUPFAM" id="SSF48264">
    <property type="entry name" value="Cytochrome P450"/>
    <property type="match status" value="1"/>
</dbReference>
<evidence type="ECO:0000256" key="7">
    <source>
        <dbReference type="ARBA" id="ARBA00023033"/>
    </source>
</evidence>
<comment type="cofactor">
    <cofactor evidence="1 8">
        <name>heme</name>
        <dbReference type="ChEBI" id="CHEBI:30413"/>
    </cofactor>
</comment>
<evidence type="ECO:0000313" key="10">
    <source>
        <dbReference type="EMBL" id="KFM59284.1"/>
    </source>
</evidence>
<evidence type="ECO:0000256" key="2">
    <source>
        <dbReference type="ARBA" id="ARBA00010617"/>
    </source>
</evidence>
<dbReference type="InterPro" id="IPR017972">
    <property type="entry name" value="Cyt_P450_CS"/>
</dbReference>
<dbReference type="InterPro" id="IPR001128">
    <property type="entry name" value="Cyt_P450"/>
</dbReference>
<sequence length="315" mass="36508">MYTSLAVAFVGLDTRLGCLNSNLHQDSDGMKMIEAVQTQFYCMNRLEAFTGNIQFWKYFPTPTWKKFVKASDIFTEIAFKYINRALESLKKDSLEDKELTMLQSMLLTKGLDVSGAMVTAADMLMAGIDTTSNTIGFFLYNLAKNPDKQQLLYEEIKKFLPNKNDKITPAIFGELRYLKSCLKEAIRLDPIVRGNARTFDHDVVICGYRIPANTMIFCILQVIYRDEKYFKNANQYIPERWLNKEEKLTNPYAFLPFGTGVRSCIGRRLAELEMICVATEILRNFKVEYHYEDIGMYTRMVNCPDKPLKFNFIER</sequence>
<dbReference type="GO" id="GO:0005506">
    <property type="term" value="F:iron ion binding"/>
    <property type="evidence" value="ECO:0007669"/>
    <property type="project" value="InterPro"/>
</dbReference>
<evidence type="ECO:0000256" key="6">
    <source>
        <dbReference type="ARBA" id="ARBA00023004"/>
    </source>
</evidence>
<dbReference type="GO" id="GO:0020037">
    <property type="term" value="F:heme binding"/>
    <property type="evidence" value="ECO:0007669"/>
    <property type="project" value="InterPro"/>
</dbReference>
<dbReference type="Pfam" id="PF00067">
    <property type="entry name" value="p450"/>
    <property type="match status" value="1"/>
</dbReference>
<evidence type="ECO:0000256" key="1">
    <source>
        <dbReference type="ARBA" id="ARBA00001971"/>
    </source>
</evidence>
<dbReference type="STRING" id="407821.A0A087T2E5"/>
<name>A0A087T2E5_STEMI</name>
<keyword evidence="11" id="KW-1185">Reference proteome</keyword>
<keyword evidence="4 8" id="KW-0479">Metal-binding</keyword>
<dbReference type="OrthoDB" id="3945418at2759"/>
<organism evidence="10 11">
    <name type="scientific">Stegodyphus mimosarum</name>
    <name type="common">African social velvet spider</name>
    <dbReference type="NCBI Taxonomy" id="407821"/>
    <lineage>
        <taxon>Eukaryota</taxon>
        <taxon>Metazoa</taxon>
        <taxon>Ecdysozoa</taxon>
        <taxon>Arthropoda</taxon>
        <taxon>Chelicerata</taxon>
        <taxon>Arachnida</taxon>
        <taxon>Araneae</taxon>
        <taxon>Araneomorphae</taxon>
        <taxon>Entelegynae</taxon>
        <taxon>Eresoidea</taxon>
        <taxon>Eresidae</taxon>
        <taxon>Stegodyphus</taxon>
    </lineage>
</organism>
<dbReference type="InterPro" id="IPR050479">
    <property type="entry name" value="CYP11_CYP27_families"/>
</dbReference>
<evidence type="ECO:0000256" key="3">
    <source>
        <dbReference type="ARBA" id="ARBA00022617"/>
    </source>
</evidence>
<dbReference type="CDD" id="cd11054">
    <property type="entry name" value="CYP24A1-like"/>
    <property type="match status" value="1"/>
</dbReference>
<feature type="non-terminal residue" evidence="10">
    <location>
        <position position="315"/>
    </location>
</feature>
<feature type="binding site" description="axial binding residue" evidence="8">
    <location>
        <position position="264"/>
    </location>
    <ligand>
        <name>heme</name>
        <dbReference type="ChEBI" id="CHEBI:30413"/>
    </ligand>
    <ligandPart>
        <name>Fe</name>
        <dbReference type="ChEBI" id="CHEBI:18248"/>
    </ligandPart>
</feature>
<keyword evidence="6 8" id="KW-0408">Iron</keyword>
<comment type="similarity">
    <text evidence="2 9">Belongs to the cytochrome P450 family.</text>
</comment>
<dbReference type="PANTHER" id="PTHR24279:SF120">
    <property type="entry name" value="CYTOCHROME P450"/>
    <property type="match status" value="1"/>
</dbReference>
<dbReference type="PRINTS" id="PR00463">
    <property type="entry name" value="EP450I"/>
</dbReference>
<evidence type="ECO:0000256" key="8">
    <source>
        <dbReference type="PIRSR" id="PIRSR602401-1"/>
    </source>
</evidence>
<dbReference type="AlphaFoldDB" id="A0A087T2E5"/>
<keyword evidence="7 9" id="KW-0503">Monooxygenase</keyword>
<dbReference type="Proteomes" id="UP000054359">
    <property type="component" value="Unassembled WGS sequence"/>
</dbReference>